<dbReference type="PRINTS" id="PR02059">
    <property type="entry name" value="JAGGEDFAMILY"/>
</dbReference>
<dbReference type="GO" id="GO:0048468">
    <property type="term" value="P:cell development"/>
    <property type="evidence" value="ECO:0007669"/>
    <property type="project" value="UniProtKB-ARBA"/>
</dbReference>
<dbReference type="FunFam" id="2.10.25.10:FF:000321">
    <property type="entry name" value="Protein delta homolog 1"/>
    <property type="match status" value="1"/>
</dbReference>
<dbReference type="GO" id="GO:0048731">
    <property type="term" value="P:system development"/>
    <property type="evidence" value="ECO:0007669"/>
    <property type="project" value="UniProtKB-ARBA"/>
</dbReference>
<dbReference type="GO" id="GO:0003008">
    <property type="term" value="P:system process"/>
    <property type="evidence" value="ECO:0007669"/>
    <property type="project" value="UniProtKB-ARBA"/>
</dbReference>
<dbReference type="Pfam" id="PF00008">
    <property type="entry name" value="EGF"/>
    <property type="match status" value="3"/>
</dbReference>
<dbReference type="SMART" id="SM00181">
    <property type="entry name" value="EGF"/>
    <property type="match status" value="6"/>
</dbReference>
<feature type="non-terminal residue" evidence="10">
    <location>
        <position position="1"/>
    </location>
</feature>
<comment type="caution">
    <text evidence="10">The sequence shown here is derived from an EMBL/GenBank/DDBJ whole genome shotgun (WGS) entry which is preliminary data.</text>
</comment>
<dbReference type="OrthoDB" id="283575at2759"/>
<feature type="domain" description="EGF-like" evidence="9">
    <location>
        <begin position="134"/>
        <end position="174"/>
    </location>
</feature>
<comment type="caution">
    <text evidence="6">Lacks conserved residue(s) required for the propagation of feature annotation.</text>
</comment>
<dbReference type="AlphaFoldDB" id="A0A9Q0S0I2"/>
<dbReference type="Pfam" id="PF07974">
    <property type="entry name" value="EGF_2"/>
    <property type="match status" value="1"/>
</dbReference>
<dbReference type="GO" id="GO:0005112">
    <property type="term" value="F:Notch binding"/>
    <property type="evidence" value="ECO:0007669"/>
    <property type="project" value="InterPro"/>
</dbReference>
<dbReference type="EMBL" id="WJQU01000003">
    <property type="protein sequence ID" value="KAJ6638898.1"/>
    <property type="molecule type" value="Genomic_DNA"/>
</dbReference>
<feature type="domain" description="EGF-like" evidence="9">
    <location>
        <begin position="2"/>
        <end position="37"/>
    </location>
</feature>
<dbReference type="PANTHER" id="PTHR12916">
    <property type="entry name" value="CYTOCHROME C OXIDASE POLYPEPTIDE VIC-2"/>
    <property type="match status" value="1"/>
</dbReference>
<dbReference type="GO" id="GO:0007219">
    <property type="term" value="P:Notch signaling pathway"/>
    <property type="evidence" value="ECO:0007669"/>
    <property type="project" value="InterPro"/>
</dbReference>
<feature type="domain" description="EGF-like" evidence="9">
    <location>
        <begin position="96"/>
        <end position="132"/>
    </location>
</feature>
<dbReference type="InterPro" id="IPR026219">
    <property type="entry name" value="Jagged/Serrate"/>
</dbReference>
<dbReference type="FunFam" id="2.10.25.10:FF:000066">
    <property type="entry name" value="FAT atypical cadherin 4"/>
    <property type="match status" value="1"/>
</dbReference>
<keyword evidence="4 6" id="KW-1015">Disulfide bond</keyword>
<evidence type="ECO:0000256" key="3">
    <source>
        <dbReference type="ARBA" id="ARBA00022737"/>
    </source>
</evidence>
<feature type="domain" description="EGF-like" evidence="9">
    <location>
        <begin position="49"/>
        <end position="94"/>
    </location>
</feature>
<reference evidence="10" key="1">
    <citation type="submission" date="2022-07" db="EMBL/GenBank/DDBJ databases">
        <authorList>
            <person name="Trinca V."/>
            <person name="Uliana J.V.C."/>
            <person name="Torres T.T."/>
            <person name="Ward R.J."/>
            <person name="Monesi N."/>
        </authorList>
    </citation>
    <scope>NUCLEOTIDE SEQUENCE</scope>
    <source>
        <strain evidence="10">HSMRA1968</strain>
        <tissue evidence="10">Whole embryos</tissue>
    </source>
</reference>
<feature type="region of interest" description="Disordered" evidence="7">
    <location>
        <begin position="537"/>
        <end position="557"/>
    </location>
</feature>
<feature type="disulfide bond" evidence="6">
    <location>
        <begin position="84"/>
        <end position="93"/>
    </location>
</feature>
<feature type="domain" description="EGF-like" evidence="9">
    <location>
        <begin position="176"/>
        <end position="212"/>
    </location>
</feature>
<dbReference type="PANTHER" id="PTHR12916:SF4">
    <property type="entry name" value="UNINFLATABLE, ISOFORM C"/>
    <property type="match status" value="1"/>
</dbReference>
<dbReference type="InterPro" id="IPR056986">
    <property type="entry name" value="JAG1_1/2_dom"/>
</dbReference>
<dbReference type="FunFam" id="2.10.25.10:FF:000613">
    <property type="entry name" value="Delta-like protein"/>
    <property type="match status" value="1"/>
</dbReference>
<sequence>EAKDHCSPIPCVEGTCLNTPGGYYCHCPPGRSGKHCELIRPPCETPPCNNDGCSPSHNESISSTPCSGHGRCETTSNNNQHCVCSSGYFGPFCEHNLNDCTPNPCQNGGICIDGIGEFSCECTAGWSGKKCTDKVTQCLPGQCLNGGSCVKSVALGGETSQCRCMNGWSGPFCSEPFDQCQGQPCHNDGVCESGPGWFRCVCAQGFSGPDCRINVNECSPQPCLGGATCQDGIGGFSCICPPGRRGKRCEILLSDPASVCLNSTTLSPYNVLTDDTSGSIDEASCNSCVCINGQPKCSNIWCGLPNCLRKNSSSSLCDLHEVCVPALQETCLSPPCIPRGDCRSLEPSKRVAPPKLPASIDCWPNQAILGESCARITILLENRRIPQGTSVEGLCHNLRILVGTKIIKASQETAPPLLIILCDIKTGNNDTVEVTVSSTPQGGHVVSNAVKYLGELLSRQGSNLGDSYLTDQPEAAPLAAILEVKVETALIANEPDNSSFLLAVACGTAVAILCVVALTAVMWRHRSSSVCVSALNLSPTNGDSRHDEEKSNNLQNEENFRRYANPLKGSVTSLRGAIELSLQPVPEISQTVTLAGPSIVHRSQPLFPACDSDFDKDSDQTKSHRGSQILLYKPQNPDMRKNTVGSIESPHKDFGKRSINCQSMPPIAVDQDVLTVHV</sequence>
<keyword evidence="8" id="KW-0472">Membrane</keyword>
<dbReference type="PROSITE" id="PS50026">
    <property type="entry name" value="EGF_3"/>
    <property type="match status" value="6"/>
</dbReference>
<keyword evidence="2" id="KW-0732">Signal</keyword>
<dbReference type="PRINTS" id="PR00010">
    <property type="entry name" value="EGFBLOOD"/>
</dbReference>
<evidence type="ECO:0000256" key="2">
    <source>
        <dbReference type="ARBA" id="ARBA00022729"/>
    </source>
</evidence>
<dbReference type="GO" id="GO:0005886">
    <property type="term" value="C:plasma membrane"/>
    <property type="evidence" value="ECO:0007669"/>
    <property type="project" value="UniProtKB-ARBA"/>
</dbReference>
<evidence type="ECO:0000256" key="7">
    <source>
        <dbReference type="SAM" id="MobiDB-lite"/>
    </source>
</evidence>
<evidence type="ECO:0000256" key="8">
    <source>
        <dbReference type="SAM" id="Phobius"/>
    </source>
</evidence>
<evidence type="ECO:0000313" key="11">
    <source>
        <dbReference type="Proteomes" id="UP001151699"/>
    </source>
</evidence>
<feature type="domain" description="EGF-like" evidence="9">
    <location>
        <begin position="214"/>
        <end position="250"/>
    </location>
</feature>
<feature type="disulfide bond" evidence="6">
    <location>
        <begin position="202"/>
        <end position="211"/>
    </location>
</feature>
<keyword evidence="1 6" id="KW-0245">EGF-like domain</keyword>
<dbReference type="SMART" id="SM00215">
    <property type="entry name" value="VWC_out"/>
    <property type="match status" value="1"/>
</dbReference>
<dbReference type="InterPro" id="IPR013111">
    <property type="entry name" value="EGF_extracell"/>
</dbReference>
<evidence type="ECO:0000256" key="1">
    <source>
        <dbReference type="ARBA" id="ARBA00022536"/>
    </source>
</evidence>
<proteinExistence type="predicted"/>
<gene>
    <name evidence="10" type="primary">Ser_1</name>
    <name evidence="10" type="ORF">Bhyg_11636</name>
</gene>
<organism evidence="10 11">
    <name type="scientific">Pseudolycoriella hygida</name>
    <dbReference type="NCBI Taxonomy" id="35572"/>
    <lineage>
        <taxon>Eukaryota</taxon>
        <taxon>Metazoa</taxon>
        <taxon>Ecdysozoa</taxon>
        <taxon>Arthropoda</taxon>
        <taxon>Hexapoda</taxon>
        <taxon>Insecta</taxon>
        <taxon>Pterygota</taxon>
        <taxon>Neoptera</taxon>
        <taxon>Endopterygota</taxon>
        <taxon>Diptera</taxon>
        <taxon>Nematocera</taxon>
        <taxon>Sciaroidea</taxon>
        <taxon>Sciaridae</taxon>
        <taxon>Pseudolycoriella</taxon>
    </lineage>
</organism>
<keyword evidence="11" id="KW-1185">Reference proteome</keyword>
<evidence type="ECO:0000259" key="9">
    <source>
        <dbReference type="PROSITE" id="PS50026"/>
    </source>
</evidence>
<evidence type="ECO:0000256" key="4">
    <source>
        <dbReference type="ARBA" id="ARBA00023157"/>
    </source>
</evidence>
<dbReference type="Pfam" id="PF12661">
    <property type="entry name" value="hEGF"/>
    <property type="match status" value="1"/>
</dbReference>
<dbReference type="PROSITE" id="PS00022">
    <property type="entry name" value="EGF_1"/>
    <property type="match status" value="6"/>
</dbReference>
<dbReference type="InterPro" id="IPR018097">
    <property type="entry name" value="EGF_Ca-bd_CS"/>
</dbReference>
<feature type="disulfide bond" evidence="6">
    <location>
        <begin position="122"/>
        <end position="131"/>
    </location>
</feature>
<feature type="region of interest" description="Disordered" evidence="7">
    <location>
        <begin position="610"/>
        <end position="629"/>
    </location>
</feature>
<dbReference type="InterPro" id="IPR001881">
    <property type="entry name" value="EGF-like_Ca-bd_dom"/>
</dbReference>
<feature type="disulfide bond" evidence="6">
    <location>
        <begin position="164"/>
        <end position="173"/>
    </location>
</feature>
<dbReference type="Proteomes" id="UP001151699">
    <property type="component" value="Chromosome X"/>
</dbReference>
<feature type="transmembrane region" description="Helical" evidence="8">
    <location>
        <begin position="500"/>
        <end position="523"/>
    </location>
</feature>
<dbReference type="InterPro" id="IPR000742">
    <property type="entry name" value="EGF"/>
</dbReference>
<dbReference type="PROSITE" id="PS00010">
    <property type="entry name" value="ASX_HYDROXYL"/>
    <property type="match status" value="3"/>
</dbReference>
<dbReference type="GO" id="GO:0048513">
    <property type="term" value="P:animal organ development"/>
    <property type="evidence" value="ECO:0007669"/>
    <property type="project" value="UniProtKB-ARBA"/>
</dbReference>
<dbReference type="FunFam" id="2.10.25.10:FF:000117">
    <property type="entry name" value="Delta-like protein"/>
    <property type="match status" value="1"/>
</dbReference>
<dbReference type="PROSITE" id="PS01187">
    <property type="entry name" value="EGF_CA"/>
    <property type="match status" value="2"/>
</dbReference>
<dbReference type="InterPro" id="IPR000152">
    <property type="entry name" value="EGF-type_Asp/Asn_hydroxyl_site"/>
</dbReference>
<keyword evidence="5" id="KW-0325">Glycoprotein</keyword>
<dbReference type="Gene3D" id="2.10.25.10">
    <property type="entry name" value="Laminin"/>
    <property type="match status" value="6"/>
</dbReference>
<dbReference type="PROSITE" id="PS01186">
    <property type="entry name" value="EGF_2"/>
    <property type="match status" value="4"/>
</dbReference>
<evidence type="ECO:0000256" key="6">
    <source>
        <dbReference type="PROSITE-ProRule" id="PRU00076"/>
    </source>
</evidence>
<dbReference type="GO" id="GO:0005509">
    <property type="term" value="F:calcium ion binding"/>
    <property type="evidence" value="ECO:0007669"/>
    <property type="project" value="InterPro"/>
</dbReference>
<feature type="disulfide bond" evidence="6">
    <location>
        <begin position="27"/>
        <end position="36"/>
    </location>
</feature>
<keyword evidence="8" id="KW-0812">Transmembrane</keyword>
<dbReference type="InterPro" id="IPR013032">
    <property type="entry name" value="EGF-like_CS"/>
</dbReference>
<dbReference type="SMART" id="SM00179">
    <property type="entry name" value="EGF_CA"/>
    <property type="match status" value="4"/>
</dbReference>
<feature type="compositionally biased region" description="Basic and acidic residues" evidence="7">
    <location>
        <begin position="613"/>
        <end position="622"/>
    </location>
</feature>
<feature type="disulfide bond" evidence="6">
    <location>
        <begin position="240"/>
        <end position="249"/>
    </location>
</feature>
<keyword evidence="8" id="KW-1133">Transmembrane helix</keyword>
<keyword evidence="3" id="KW-0677">Repeat</keyword>
<evidence type="ECO:0000313" key="10">
    <source>
        <dbReference type="EMBL" id="KAJ6638898.1"/>
    </source>
</evidence>
<protein>
    <submittedName>
        <fullName evidence="10">Protein serrate</fullName>
    </submittedName>
</protein>
<dbReference type="SUPFAM" id="SSF57196">
    <property type="entry name" value="EGF/Laminin"/>
    <property type="match status" value="6"/>
</dbReference>
<name>A0A9Q0S0I2_9DIPT</name>
<dbReference type="InterPro" id="IPR001007">
    <property type="entry name" value="VWF_dom"/>
</dbReference>
<dbReference type="Pfam" id="PF23575">
    <property type="entry name" value="JAG1"/>
    <property type="match status" value="1"/>
</dbReference>
<dbReference type="CDD" id="cd00054">
    <property type="entry name" value="EGF_CA"/>
    <property type="match status" value="4"/>
</dbReference>
<evidence type="ECO:0000256" key="5">
    <source>
        <dbReference type="ARBA" id="ARBA00023180"/>
    </source>
</evidence>
<feature type="disulfide bond" evidence="6">
    <location>
        <begin position="6"/>
        <end position="16"/>
    </location>
</feature>
<accession>A0A9Q0S0I2</accession>